<name>A0A8H5C8X9_9AGAR</name>
<evidence type="ECO:0000256" key="2">
    <source>
        <dbReference type="SAM" id="Phobius"/>
    </source>
</evidence>
<proteinExistence type="predicted"/>
<feature type="compositionally biased region" description="Polar residues" evidence="1">
    <location>
        <begin position="151"/>
        <end position="160"/>
    </location>
</feature>
<keyword evidence="5" id="KW-1185">Reference proteome</keyword>
<dbReference type="AlphaFoldDB" id="A0A8H5C8X9"/>
<evidence type="ECO:0000313" key="4">
    <source>
        <dbReference type="EMBL" id="KAF5337440.1"/>
    </source>
</evidence>
<feature type="chain" id="PRO_5034588015" description="GATA-type domain-containing protein" evidence="3">
    <location>
        <begin position="23"/>
        <end position="424"/>
    </location>
</feature>
<keyword evidence="2" id="KW-0472">Membrane</keyword>
<feature type="signal peptide" evidence="3">
    <location>
        <begin position="1"/>
        <end position="22"/>
    </location>
</feature>
<protein>
    <recommendedName>
        <fullName evidence="6">GATA-type domain-containing protein</fullName>
    </recommendedName>
</protein>
<evidence type="ECO:0000256" key="3">
    <source>
        <dbReference type="SAM" id="SignalP"/>
    </source>
</evidence>
<dbReference type="EMBL" id="JAACJM010000219">
    <property type="protein sequence ID" value="KAF5337440.1"/>
    <property type="molecule type" value="Genomic_DNA"/>
</dbReference>
<keyword evidence="2" id="KW-0812">Transmembrane</keyword>
<evidence type="ECO:0008006" key="6">
    <source>
        <dbReference type="Google" id="ProtNLM"/>
    </source>
</evidence>
<evidence type="ECO:0000313" key="5">
    <source>
        <dbReference type="Proteomes" id="UP000559256"/>
    </source>
</evidence>
<reference evidence="4 5" key="1">
    <citation type="journal article" date="2020" name="ISME J.">
        <title>Uncovering the hidden diversity of litter-decomposition mechanisms in mushroom-forming fungi.</title>
        <authorList>
            <person name="Floudas D."/>
            <person name="Bentzer J."/>
            <person name="Ahren D."/>
            <person name="Johansson T."/>
            <person name="Persson P."/>
            <person name="Tunlid A."/>
        </authorList>
    </citation>
    <scope>NUCLEOTIDE SEQUENCE [LARGE SCALE GENOMIC DNA]</scope>
    <source>
        <strain evidence="4 5">CBS 291.85</strain>
    </source>
</reference>
<organism evidence="4 5">
    <name type="scientific">Tetrapyrgos nigripes</name>
    <dbReference type="NCBI Taxonomy" id="182062"/>
    <lineage>
        <taxon>Eukaryota</taxon>
        <taxon>Fungi</taxon>
        <taxon>Dikarya</taxon>
        <taxon>Basidiomycota</taxon>
        <taxon>Agaricomycotina</taxon>
        <taxon>Agaricomycetes</taxon>
        <taxon>Agaricomycetidae</taxon>
        <taxon>Agaricales</taxon>
        <taxon>Marasmiineae</taxon>
        <taxon>Marasmiaceae</taxon>
        <taxon>Tetrapyrgos</taxon>
    </lineage>
</organism>
<evidence type="ECO:0000256" key="1">
    <source>
        <dbReference type="SAM" id="MobiDB-lite"/>
    </source>
</evidence>
<feature type="region of interest" description="Disordered" evidence="1">
    <location>
        <begin position="125"/>
        <end position="167"/>
    </location>
</feature>
<gene>
    <name evidence="4" type="ORF">D9758_017170</name>
</gene>
<dbReference type="CDD" id="cd12087">
    <property type="entry name" value="TM_EGFR-like"/>
    <property type="match status" value="1"/>
</dbReference>
<keyword evidence="3" id="KW-0732">Signal</keyword>
<sequence length="424" mass="46497">MHHTILFFLTLWSAFLVIITHGLLVTFPAQPVAGQDNIYVWSRNGTDPVDFFLQTAKVNDSDHRDESRISRSSPVVVPNVSEGGGQGLIRFNIAGIFQIIAVDTQDRNPENAFFYTFVTVQDSNSVPSGMPQDNNGSNSEDGGNRSDGGNHNQTMTSGNSKPPAGRSSWHRAIAGGVVGGCVFLALIAGGALLVFRRRRDVKRDMETSGKHFLSISNLLRTRLNSIDVPHSPPTVPRITLVYCFLRLHCSSHFSNIEQLHTSFKRSTPFHISSLFSVLCKAVISTKKLRIILRHPEHDARTCFQHNKQTSFPFYSRYLPIAQDMLCASPSLSSECIVPDAISSPPRLLETANSNPSALQDGVLAMSVPQPTGDFDVATPTLQTSSGDLSPIRWDDHGNTLCRSCHNTLSHSWSTSLSPGSESIE</sequence>
<accession>A0A8H5C8X9</accession>
<comment type="caution">
    <text evidence="4">The sequence shown here is derived from an EMBL/GenBank/DDBJ whole genome shotgun (WGS) entry which is preliminary data.</text>
</comment>
<dbReference type="Proteomes" id="UP000559256">
    <property type="component" value="Unassembled WGS sequence"/>
</dbReference>
<feature type="transmembrane region" description="Helical" evidence="2">
    <location>
        <begin position="172"/>
        <end position="195"/>
    </location>
</feature>
<keyword evidence="2" id="KW-1133">Transmembrane helix</keyword>